<accession>A0AAV5KSX4</accession>
<feature type="region of interest" description="Disordered" evidence="1">
    <location>
        <begin position="45"/>
        <end position="73"/>
    </location>
</feature>
<name>A0AAV5KSX4_9ROSI</name>
<proteinExistence type="predicted"/>
<evidence type="ECO:0000313" key="2">
    <source>
        <dbReference type="EMBL" id="GKV27590.1"/>
    </source>
</evidence>
<evidence type="ECO:0000313" key="3">
    <source>
        <dbReference type="Proteomes" id="UP001054252"/>
    </source>
</evidence>
<protein>
    <submittedName>
        <fullName evidence="2">Uncharacterized protein</fullName>
    </submittedName>
</protein>
<dbReference type="EMBL" id="BPVZ01000076">
    <property type="protein sequence ID" value="GKV27590.1"/>
    <property type="molecule type" value="Genomic_DNA"/>
</dbReference>
<keyword evidence="3" id="KW-1185">Reference proteome</keyword>
<comment type="caution">
    <text evidence="2">The sequence shown here is derived from an EMBL/GenBank/DDBJ whole genome shotgun (WGS) entry which is preliminary data.</text>
</comment>
<organism evidence="2 3">
    <name type="scientific">Rubroshorea leprosula</name>
    <dbReference type="NCBI Taxonomy" id="152421"/>
    <lineage>
        <taxon>Eukaryota</taxon>
        <taxon>Viridiplantae</taxon>
        <taxon>Streptophyta</taxon>
        <taxon>Embryophyta</taxon>
        <taxon>Tracheophyta</taxon>
        <taxon>Spermatophyta</taxon>
        <taxon>Magnoliopsida</taxon>
        <taxon>eudicotyledons</taxon>
        <taxon>Gunneridae</taxon>
        <taxon>Pentapetalae</taxon>
        <taxon>rosids</taxon>
        <taxon>malvids</taxon>
        <taxon>Malvales</taxon>
        <taxon>Dipterocarpaceae</taxon>
        <taxon>Rubroshorea</taxon>
    </lineage>
</organism>
<sequence>MAKVAEEEGKDPQLQRQDPEQLAAGAIVAIVEELATVILASLEAGEPKSSSYSPNSKEKEKERVALVSSKLTD</sequence>
<reference evidence="2 3" key="1">
    <citation type="journal article" date="2021" name="Commun. Biol.">
        <title>The genome of Shorea leprosula (Dipterocarpaceae) highlights the ecological relevance of drought in aseasonal tropical rainforests.</title>
        <authorList>
            <person name="Ng K.K.S."/>
            <person name="Kobayashi M.J."/>
            <person name="Fawcett J.A."/>
            <person name="Hatakeyama M."/>
            <person name="Paape T."/>
            <person name="Ng C.H."/>
            <person name="Ang C.C."/>
            <person name="Tnah L.H."/>
            <person name="Lee C.T."/>
            <person name="Nishiyama T."/>
            <person name="Sese J."/>
            <person name="O'Brien M.J."/>
            <person name="Copetti D."/>
            <person name="Mohd Noor M.I."/>
            <person name="Ong R.C."/>
            <person name="Putra M."/>
            <person name="Sireger I.Z."/>
            <person name="Indrioko S."/>
            <person name="Kosugi Y."/>
            <person name="Izuno A."/>
            <person name="Isagi Y."/>
            <person name="Lee S.L."/>
            <person name="Shimizu K.K."/>
        </authorList>
    </citation>
    <scope>NUCLEOTIDE SEQUENCE [LARGE SCALE GENOMIC DNA]</scope>
    <source>
        <strain evidence="2">214</strain>
    </source>
</reference>
<dbReference type="Proteomes" id="UP001054252">
    <property type="component" value="Unassembled WGS sequence"/>
</dbReference>
<dbReference type="AlphaFoldDB" id="A0AAV5KSX4"/>
<evidence type="ECO:0000256" key="1">
    <source>
        <dbReference type="SAM" id="MobiDB-lite"/>
    </source>
</evidence>
<gene>
    <name evidence="2" type="ORF">SLEP1_g36750</name>
</gene>